<keyword evidence="2" id="KW-1185">Reference proteome</keyword>
<dbReference type="EMBL" id="CM046390">
    <property type="protein sequence ID" value="KAI8565017.1"/>
    <property type="molecule type" value="Genomic_DNA"/>
</dbReference>
<organism evidence="1 2">
    <name type="scientific">Rhododendron molle</name>
    <name type="common">Chinese azalea</name>
    <name type="synonym">Azalea mollis</name>
    <dbReference type="NCBI Taxonomy" id="49168"/>
    <lineage>
        <taxon>Eukaryota</taxon>
        <taxon>Viridiplantae</taxon>
        <taxon>Streptophyta</taxon>
        <taxon>Embryophyta</taxon>
        <taxon>Tracheophyta</taxon>
        <taxon>Spermatophyta</taxon>
        <taxon>Magnoliopsida</taxon>
        <taxon>eudicotyledons</taxon>
        <taxon>Gunneridae</taxon>
        <taxon>Pentapetalae</taxon>
        <taxon>asterids</taxon>
        <taxon>Ericales</taxon>
        <taxon>Ericaceae</taxon>
        <taxon>Ericoideae</taxon>
        <taxon>Rhodoreae</taxon>
        <taxon>Rhododendron</taxon>
    </lineage>
</organism>
<accession>A0ACC0PJW3</accession>
<dbReference type="Proteomes" id="UP001062846">
    <property type="component" value="Chromosome 3"/>
</dbReference>
<gene>
    <name evidence="1" type="ORF">RHMOL_Rhmol03G0228000</name>
</gene>
<name>A0ACC0PJW3_RHOML</name>
<proteinExistence type="predicted"/>
<protein>
    <submittedName>
        <fullName evidence="1">Uncharacterized protein</fullName>
    </submittedName>
</protein>
<evidence type="ECO:0000313" key="2">
    <source>
        <dbReference type="Proteomes" id="UP001062846"/>
    </source>
</evidence>
<sequence>MAATTMMLTMTITTMKRTAMKKENESYGDEVPDEEAKVQEFPIDLERFEKREQLKKSGLAKVIMFLSKSDEETTNKKLAKDLVDKWEENPVEGWNRKLTQVHSRSQAGPASACVKVLRSVIQDNSLHGTDKSAGVLIVLEMMILIWLSFHSDPSDTCNDNDYTLLCDENNRTVLNLPSGKYYVQSINYTDYSIRLVDVGIQTNDICSSFPLSSLTLQDDFSGQAPYLLPREGWVVFLSCENPVHSPIYINRTGCTNTGDDSGNGYYSYVVAGDVSVWDVPDSCLLEVSFLSSSQLIRERGSNLSLLDLNRELWYGFEAWWTFESCTKCRNRASCFGNSVNVTAVCGDSCLFQPSFLSE</sequence>
<reference evidence="1" key="1">
    <citation type="submission" date="2022-02" db="EMBL/GenBank/DDBJ databases">
        <title>Plant Genome Project.</title>
        <authorList>
            <person name="Zhang R.-G."/>
        </authorList>
    </citation>
    <scope>NUCLEOTIDE SEQUENCE</scope>
    <source>
        <strain evidence="1">AT1</strain>
    </source>
</reference>
<evidence type="ECO:0000313" key="1">
    <source>
        <dbReference type="EMBL" id="KAI8565017.1"/>
    </source>
</evidence>
<comment type="caution">
    <text evidence="1">The sequence shown here is derived from an EMBL/GenBank/DDBJ whole genome shotgun (WGS) entry which is preliminary data.</text>
</comment>